<dbReference type="Gramene" id="KVI08179">
    <property type="protein sequence ID" value="KVI08179"/>
    <property type="gene ID" value="Ccrd_013454"/>
</dbReference>
<keyword evidence="2" id="KW-1185">Reference proteome</keyword>
<organism evidence="1 2">
    <name type="scientific">Cynara cardunculus var. scolymus</name>
    <name type="common">Globe artichoke</name>
    <name type="synonym">Cynara scolymus</name>
    <dbReference type="NCBI Taxonomy" id="59895"/>
    <lineage>
        <taxon>Eukaryota</taxon>
        <taxon>Viridiplantae</taxon>
        <taxon>Streptophyta</taxon>
        <taxon>Embryophyta</taxon>
        <taxon>Tracheophyta</taxon>
        <taxon>Spermatophyta</taxon>
        <taxon>Magnoliopsida</taxon>
        <taxon>eudicotyledons</taxon>
        <taxon>Gunneridae</taxon>
        <taxon>Pentapetalae</taxon>
        <taxon>asterids</taxon>
        <taxon>campanulids</taxon>
        <taxon>Asterales</taxon>
        <taxon>Asteraceae</taxon>
        <taxon>Carduoideae</taxon>
        <taxon>Cardueae</taxon>
        <taxon>Carduinae</taxon>
        <taxon>Cynara</taxon>
    </lineage>
</organism>
<accession>A0A103YFK6</accession>
<dbReference type="Proteomes" id="UP000243975">
    <property type="component" value="Unassembled WGS sequence"/>
</dbReference>
<comment type="caution">
    <text evidence="1">The sequence shown here is derived from an EMBL/GenBank/DDBJ whole genome shotgun (WGS) entry which is preliminary data.</text>
</comment>
<dbReference type="EMBL" id="LEKV01001221">
    <property type="protein sequence ID" value="KVI08179.1"/>
    <property type="molecule type" value="Genomic_DNA"/>
</dbReference>
<evidence type="ECO:0000313" key="1">
    <source>
        <dbReference type="EMBL" id="KVI08179.1"/>
    </source>
</evidence>
<name>A0A103YFK6_CYNCS</name>
<dbReference type="AlphaFoldDB" id="A0A103YFK6"/>
<protein>
    <submittedName>
        <fullName evidence="1">Uncharacterized protein</fullName>
    </submittedName>
</protein>
<gene>
    <name evidence="1" type="ORF">Ccrd_013454</name>
</gene>
<sequence length="96" mass="10753">MLFCCVGLAPLFLCNFYDLSPDLIYLQEQATVGLLFFWLCDSVSNVAVTCWNLFHLVLARYAFQTATGFLSGVQENLVMLCVSGYGDMWLFGLGMD</sequence>
<reference evidence="1 2" key="1">
    <citation type="journal article" date="2016" name="Sci. Rep.">
        <title>The genome sequence of the outbreeding globe artichoke constructed de novo incorporating a phase-aware low-pass sequencing strategy of F1 progeny.</title>
        <authorList>
            <person name="Scaglione D."/>
            <person name="Reyes-Chin-Wo S."/>
            <person name="Acquadro A."/>
            <person name="Froenicke L."/>
            <person name="Portis E."/>
            <person name="Beitel C."/>
            <person name="Tirone M."/>
            <person name="Mauro R."/>
            <person name="Lo Monaco A."/>
            <person name="Mauromicale G."/>
            <person name="Faccioli P."/>
            <person name="Cattivelli L."/>
            <person name="Rieseberg L."/>
            <person name="Michelmore R."/>
            <person name="Lanteri S."/>
        </authorList>
    </citation>
    <scope>NUCLEOTIDE SEQUENCE [LARGE SCALE GENOMIC DNA]</scope>
    <source>
        <strain evidence="1">2C</strain>
    </source>
</reference>
<proteinExistence type="predicted"/>
<evidence type="ECO:0000313" key="2">
    <source>
        <dbReference type="Proteomes" id="UP000243975"/>
    </source>
</evidence>